<comment type="subcellular location">
    <subcellularLocation>
        <location evidence="1">Membrane</location>
        <topology evidence="1">Single-pass membrane protein</topology>
    </subcellularLocation>
</comment>
<dbReference type="AlphaFoldDB" id="A0A1F5NL14"/>
<feature type="transmembrane region" description="Helical" evidence="6">
    <location>
        <begin position="6"/>
        <end position="29"/>
    </location>
</feature>
<accession>A0A1F5NL14</accession>
<dbReference type="InterPro" id="IPR012902">
    <property type="entry name" value="N_methyl_site"/>
</dbReference>
<evidence type="ECO:0000256" key="6">
    <source>
        <dbReference type="SAM" id="Phobius"/>
    </source>
</evidence>
<dbReference type="NCBIfam" id="TIGR02532">
    <property type="entry name" value="IV_pilin_GFxxxE"/>
    <property type="match status" value="1"/>
</dbReference>
<dbReference type="InterPro" id="IPR045584">
    <property type="entry name" value="Pilin-like"/>
</dbReference>
<keyword evidence="4 6" id="KW-1133">Transmembrane helix</keyword>
<evidence type="ECO:0000256" key="1">
    <source>
        <dbReference type="ARBA" id="ARBA00004167"/>
    </source>
</evidence>
<evidence type="ECO:0000256" key="4">
    <source>
        <dbReference type="ARBA" id="ARBA00022989"/>
    </source>
</evidence>
<gene>
    <name evidence="7" type="ORF">A2751_03535</name>
</gene>
<evidence type="ECO:0000256" key="2">
    <source>
        <dbReference type="ARBA" id="ARBA00022481"/>
    </source>
</evidence>
<organism evidence="7 8">
    <name type="scientific">Candidatus Doudnabacteria bacterium RIFCSPHIGHO2_01_FULL_46_14</name>
    <dbReference type="NCBI Taxonomy" id="1817824"/>
    <lineage>
        <taxon>Bacteria</taxon>
        <taxon>Candidatus Doudnaibacteriota</taxon>
    </lineage>
</organism>
<dbReference type="PRINTS" id="PR00813">
    <property type="entry name" value="BCTERIALGSPG"/>
</dbReference>
<dbReference type="PANTHER" id="PTHR30093">
    <property type="entry name" value="GENERAL SECRETION PATHWAY PROTEIN G"/>
    <property type="match status" value="1"/>
</dbReference>
<keyword evidence="3 6" id="KW-0812">Transmembrane</keyword>
<dbReference type="GO" id="GO:0015628">
    <property type="term" value="P:protein secretion by the type II secretion system"/>
    <property type="evidence" value="ECO:0007669"/>
    <property type="project" value="InterPro"/>
</dbReference>
<evidence type="ECO:0008006" key="9">
    <source>
        <dbReference type="Google" id="ProtNLM"/>
    </source>
</evidence>
<keyword evidence="2" id="KW-0488">Methylation</keyword>
<dbReference type="Proteomes" id="UP000176864">
    <property type="component" value="Unassembled WGS sequence"/>
</dbReference>
<evidence type="ECO:0000313" key="7">
    <source>
        <dbReference type="EMBL" id="OGE78202.1"/>
    </source>
</evidence>
<evidence type="ECO:0000256" key="3">
    <source>
        <dbReference type="ARBA" id="ARBA00022692"/>
    </source>
</evidence>
<dbReference type="PANTHER" id="PTHR30093:SF44">
    <property type="entry name" value="TYPE II SECRETION SYSTEM CORE PROTEIN G"/>
    <property type="match status" value="1"/>
</dbReference>
<dbReference type="Gene3D" id="3.30.700.10">
    <property type="entry name" value="Glycoprotein, Type 4 Pilin"/>
    <property type="match status" value="1"/>
</dbReference>
<dbReference type="GO" id="GO:0016020">
    <property type="term" value="C:membrane"/>
    <property type="evidence" value="ECO:0007669"/>
    <property type="project" value="UniProtKB-SubCell"/>
</dbReference>
<sequence length="158" mass="17357">MGFTLIELLVVISVIGLLASVIMVALNSARVKARDIKRMSDIGQLQTALELYYDKYSIYPNISQSADSTNCEDRTPALVFYLGEFMSSIPHDPQGPPAVPNVDAGPDRHCYFYNVKKSGQGYVIMAYQVEQVTTAAKGEGAACYPDVVNVYCKGINYQ</sequence>
<dbReference type="SUPFAM" id="SSF54523">
    <property type="entry name" value="Pili subunits"/>
    <property type="match status" value="1"/>
</dbReference>
<dbReference type="InterPro" id="IPR000983">
    <property type="entry name" value="Bac_GSPG_pilin"/>
</dbReference>
<name>A0A1F5NL14_9BACT</name>
<evidence type="ECO:0000313" key="8">
    <source>
        <dbReference type="Proteomes" id="UP000176864"/>
    </source>
</evidence>
<dbReference type="GO" id="GO:0015627">
    <property type="term" value="C:type II protein secretion system complex"/>
    <property type="evidence" value="ECO:0007669"/>
    <property type="project" value="InterPro"/>
</dbReference>
<reference evidence="7 8" key="1">
    <citation type="journal article" date="2016" name="Nat. Commun.">
        <title>Thousands of microbial genomes shed light on interconnected biogeochemical processes in an aquifer system.</title>
        <authorList>
            <person name="Anantharaman K."/>
            <person name="Brown C.T."/>
            <person name="Hug L.A."/>
            <person name="Sharon I."/>
            <person name="Castelle C.J."/>
            <person name="Probst A.J."/>
            <person name="Thomas B.C."/>
            <person name="Singh A."/>
            <person name="Wilkins M.J."/>
            <person name="Karaoz U."/>
            <person name="Brodie E.L."/>
            <person name="Williams K.H."/>
            <person name="Hubbard S.S."/>
            <person name="Banfield J.F."/>
        </authorList>
    </citation>
    <scope>NUCLEOTIDE SEQUENCE [LARGE SCALE GENOMIC DNA]</scope>
</reference>
<protein>
    <recommendedName>
        <fullName evidence="9">Type II secretion system protein GspG C-terminal domain-containing protein</fullName>
    </recommendedName>
</protein>
<comment type="caution">
    <text evidence="7">The sequence shown here is derived from an EMBL/GenBank/DDBJ whole genome shotgun (WGS) entry which is preliminary data.</text>
</comment>
<keyword evidence="5 6" id="KW-0472">Membrane</keyword>
<dbReference type="EMBL" id="MFEK01000014">
    <property type="protein sequence ID" value="OGE78202.1"/>
    <property type="molecule type" value="Genomic_DNA"/>
</dbReference>
<dbReference type="STRING" id="1817824.A2751_03535"/>
<evidence type="ECO:0000256" key="5">
    <source>
        <dbReference type="ARBA" id="ARBA00023136"/>
    </source>
</evidence>
<proteinExistence type="predicted"/>